<protein>
    <recommendedName>
        <fullName evidence="4">Sporulation protein YhbH</fullName>
    </recommendedName>
</protein>
<dbReference type="PATRIC" id="fig|1618426.3.peg.1107"/>
<dbReference type="PANTHER" id="PTHR30510:SF2">
    <property type="entry name" value="UPF0229 PROTEIN YEAH"/>
    <property type="match status" value="1"/>
</dbReference>
<dbReference type="AlphaFoldDB" id="A0A0G0HUK2"/>
<evidence type="ECO:0000256" key="1">
    <source>
        <dbReference type="SAM" id="MobiDB-lite"/>
    </source>
</evidence>
<name>A0A0G0HUK2_9BACT</name>
<feature type="region of interest" description="Disordered" evidence="1">
    <location>
        <begin position="73"/>
        <end position="111"/>
    </location>
</feature>
<organism evidence="2 3">
    <name type="scientific">Candidatus Daviesbacteria bacterium GW2011_GWB1_36_5</name>
    <dbReference type="NCBI Taxonomy" id="1618426"/>
    <lineage>
        <taxon>Bacteria</taxon>
        <taxon>Candidatus Daviesiibacteriota</taxon>
    </lineage>
</organism>
<comment type="caution">
    <text evidence="2">The sequence shown here is derived from an EMBL/GenBank/DDBJ whole genome shotgun (WGS) entry which is preliminary data.</text>
</comment>
<gene>
    <name evidence="2" type="ORF">US19_C0042G0007</name>
</gene>
<dbReference type="InterPro" id="IPR006698">
    <property type="entry name" value="UPF0229"/>
</dbReference>
<dbReference type="Proteomes" id="UP000034492">
    <property type="component" value="Unassembled WGS sequence"/>
</dbReference>
<dbReference type="EMBL" id="LBSA01000042">
    <property type="protein sequence ID" value="KKQ07576.1"/>
    <property type="molecule type" value="Genomic_DNA"/>
</dbReference>
<accession>A0A0G0HUK2</accession>
<dbReference type="PANTHER" id="PTHR30510">
    <property type="entry name" value="UPF0229 PROTEIN YEAH"/>
    <property type="match status" value="1"/>
</dbReference>
<sequence length="393" mass="44384">MGVELFLSSHQVRFDGMGDKASRDVARHNEKIKDVIRQQLPGIIGEESIITGSDKGIVKIPIRSLEEPYFKHGDNSAQEGYGQGDGNTQIGDVIGQVPSNEPGNGHKPGEIPGIDYLEVDVTIDQLAAWMFEDLGLPFLENRGKAIIPSEHVKFDDITKKGLMGNLDKRRTALENIRRRALGGLEPVFEDVNEDDLRFRNWEIKKREESNAVVIAMRDISGSMGEFEKYISRSAYFWMTRFLRTKYENVEIVFINHQTEAKEVNEEAFFYSGESGGTKVSSAYQLACDITKQRYPKEDWNTYPFHFSDGDNWGELDNIKCKDLILRGLDELGWNAFGYAEIQEGGRRSASTLMTVMEEIEHERLMKAVITSKDEVYGAVKTFFGKTEALAAAL</sequence>
<evidence type="ECO:0000313" key="2">
    <source>
        <dbReference type="EMBL" id="KKQ07576.1"/>
    </source>
</evidence>
<evidence type="ECO:0008006" key="4">
    <source>
        <dbReference type="Google" id="ProtNLM"/>
    </source>
</evidence>
<dbReference type="Pfam" id="PF04285">
    <property type="entry name" value="DUF444"/>
    <property type="match status" value="2"/>
</dbReference>
<reference evidence="2 3" key="1">
    <citation type="journal article" date="2015" name="Nature">
        <title>rRNA introns, odd ribosomes, and small enigmatic genomes across a large radiation of phyla.</title>
        <authorList>
            <person name="Brown C.T."/>
            <person name="Hug L.A."/>
            <person name="Thomas B.C."/>
            <person name="Sharon I."/>
            <person name="Castelle C.J."/>
            <person name="Singh A."/>
            <person name="Wilkins M.J."/>
            <person name="Williams K.H."/>
            <person name="Banfield J.F."/>
        </authorList>
    </citation>
    <scope>NUCLEOTIDE SEQUENCE [LARGE SCALE GENOMIC DNA]</scope>
</reference>
<proteinExistence type="predicted"/>
<evidence type="ECO:0000313" key="3">
    <source>
        <dbReference type="Proteomes" id="UP000034492"/>
    </source>
</evidence>